<feature type="domain" description="HMA" evidence="3">
    <location>
        <begin position="26"/>
        <end position="94"/>
    </location>
</feature>
<accession>A0ABT1D2F8</accession>
<evidence type="ECO:0000313" key="5">
    <source>
        <dbReference type="Proteomes" id="UP001523392"/>
    </source>
</evidence>
<organism evidence="4 5">
    <name type="scientific">Siccirubricoccus soli</name>
    <dbReference type="NCBI Taxonomy" id="2899147"/>
    <lineage>
        <taxon>Bacteria</taxon>
        <taxon>Pseudomonadati</taxon>
        <taxon>Pseudomonadota</taxon>
        <taxon>Alphaproteobacteria</taxon>
        <taxon>Acetobacterales</taxon>
        <taxon>Roseomonadaceae</taxon>
        <taxon>Siccirubricoccus</taxon>
    </lineage>
</organism>
<reference evidence="4 5" key="1">
    <citation type="submission" date="2021-12" db="EMBL/GenBank/DDBJ databases">
        <title>Siccirubricoccus leaddurans sp. nov., a high concentration Zn2+ tolerance bacterium.</title>
        <authorList>
            <person name="Cao Y."/>
        </authorList>
    </citation>
    <scope>NUCLEOTIDE SEQUENCE [LARGE SCALE GENOMIC DNA]</scope>
    <source>
        <strain evidence="4 5">KC 17139</strain>
    </source>
</reference>
<dbReference type="PRINTS" id="PR00946">
    <property type="entry name" value="HGSCAVENGER"/>
</dbReference>
<dbReference type="Pfam" id="PF00403">
    <property type="entry name" value="HMA"/>
    <property type="match status" value="1"/>
</dbReference>
<dbReference type="Proteomes" id="UP001523392">
    <property type="component" value="Unassembled WGS sequence"/>
</dbReference>
<dbReference type="CDD" id="cd00371">
    <property type="entry name" value="HMA"/>
    <property type="match status" value="1"/>
</dbReference>
<dbReference type="InterPro" id="IPR001802">
    <property type="entry name" value="MerP/CopZ"/>
</dbReference>
<dbReference type="SUPFAM" id="SSF55008">
    <property type="entry name" value="HMA, heavy metal-associated domain"/>
    <property type="match status" value="1"/>
</dbReference>
<dbReference type="InterPro" id="IPR006121">
    <property type="entry name" value="HMA_dom"/>
</dbReference>
<name>A0ABT1D2F8_9PROT</name>
<evidence type="ECO:0000313" key="4">
    <source>
        <dbReference type="EMBL" id="MCO6416090.1"/>
    </source>
</evidence>
<dbReference type="Gene3D" id="3.30.70.100">
    <property type="match status" value="1"/>
</dbReference>
<feature type="signal peptide" evidence="2">
    <location>
        <begin position="1"/>
        <end position="23"/>
    </location>
</feature>
<protein>
    <submittedName>
        <fullName evidence="4">Cation transporter</fullName>
    </submittedName>
</protein>
<keyword evidence="5" id="KW-1185">Reference proteome</keyword>
<proteinExistence type="predicted"/>
<dbReference type="InterPro" id="IPR017969">
    <property type="entry name" value="Heavy-metal-associated_CS"/>
</dbReference>
<evidence type="ECO:0000259" key="3">
    <source>
        <dbReference type="PROSITE" id="PS50846"/>
    </source>
</evidence>
<sequence length="97" mass="9845">MKPITRLAAALGLVLGIGATAFAAERTATLEVQNVSCATCAPIVKRTLSRVPGVSRVAVSEGNGTATATVTFDDARTDVAALVQATTNAGFPSRTVQ</sequence>
<feature type="chain" id="PRO_5045169890" evidence="2">
    <location>
        <begin position="24"/>
        <end position="97"/>
    </location>
</feature>
<evidence type="ECO:0000256" key="1">
    <source>
        <dbReference type="ARBA" id="ARBA00022723"/>
    </source>
</evidence>
<gene>
    <name evidence="4" type="ORF">JYK14_07890</name>
</gene>
<dbReference type="RefSeq" id="WP_252952699.1">
    <property type="nucleotide sequence ID" value="NZ_JAFIRR010000045.1"/>
</dbReference>
<dbReference type="EMBL" id="JAFIRR010000045">
    <property type="protein sequence ID" value="MCO6416090.1"/>
    <property type="molecule type" value="Genomic_DNA"/>
</dbReference>
<dbReference type="InterPro" id="IPR036163">
    <property type="entry name" value="HMA_dom_sf"/>
</dbReference>
<evidence type="ECO:0000256" key="2">
    <source>
        <dbReference type="SAM" id="SignalP"/>
    </source>
</evidence>
<comment type="caution">
    <text evidence="4">The sequence shown here is derived from an EMBL/GenBank/DDBJ whole genome shotgun (WGS) entry which is preliminary data.</text>
</comment>
<dbReference type="PROSITE" id="PS50846">
    <property type="entry name" value="HMA_2"/>
    <property type="match status" value="1"/>
</dbReference>
<keyword evidence="2" id="KW-0732">Signal</keyword>
<keyword evidence="1" id="KW-0479">Metal-binding</keyword>
<dbReference type="PROSITE" id="PS01047">
    <property type="entry name" value="HMA_1"/>
    <property type="match status" value="1"/>
</dbReference>